<dbReference type="Pfam" id="PF13657">
    <property type="entry name" value="Couple_hipA"/>
    <property type="match status" value="1"/>
</dbReference>
<dbReference type="Gene3D" id="1.10.1070.20">
    <property type="match status" value="1"/>
</dbReference>
<feature type="domain" description="HipA-like C-terminal" evidence="4">
    <location>
        <begin position="146"/>
        <end position="373"/>
    </location>
</feature>
<evidence type="ECO:0000259" key="5">
    <source>
        <dbReference type="Pfam" id="PF13657"/>
    </source>
</evidence>
<dbReference type="InterPro" id="IPR052028">
    <property type="entry name" value="HipA_Ser/Thr_kinase"/>
</dbReference>
<dbReference type="GO" id="GO:0005829">
    <property type="term" value="C:cytosol"/>
    <property type="evidence" value="ECO:0007669"/>
    <property type="project" value="TreeGrafter"/>
</dbReference>
<dbReference type="Pfam" id="PF07804">
    <property type="entry name" value="HipA_C"/>
    <property type="match status" value="1"/>
</dbReference>
<dbReference type="AlphaFoldDB" id="A0A6N2UUS3"/>
<comment type="similarity">
    <text evidence="1">Belongs to the HipA Ser/Thr kinase family.</text>
</comment>
<evidence type="ECO:0000313" key="7">
    <source>
        <dbReference type="EMBL" id="VYT21508.1"/>
    </source>
</evidence>
<keyword evidence="3 7" id="KW-0418">Kinase</keyword>
<dbReference type="GO" id="GO:0004674">
    <property type="term" value="F:protein serine/threonine kinase activity"/>
    <property type="evidence" value="ECO:0007669"/>
    <property type="project" value="UniProtKB-EC"/>
</dbReference>
<organism evidence="7">
    <name type="scientific">Bifidobacterium dentium</name>
    <dbReference type="NCBI Taxonomy" id="1689"/>
    <lineage>
        <taxon>Bacteria</taxon>
        <taxon>Bacillati</taxon>
        <taxon>Actinomycetota</taxon>
        <taxon>Actinomycetes</taxon>
        <taxon>Bifidobacteriales</taxon>
        <taxon>Bifidobacteriaceae</taxon>
        <taxon>Bifidobacterium</taxon>
    </lineage>
</organism>
<sequence>MTDKTLIVLLEGQRIGVLQENAAGKHSFIYDKHAPGQLSLSLPRRSEPWTGNPVEAYIDGVLPDNPEMRRTIGRLHGVNGNNPFALLTVIGLDCAGGAQFVLPEQLESVENSEYSLTPISEEEIEKRLKAITDTHQASWQVSDEHWSLNGAQDKIALHHIDEIWYEAKGAAPTTHIIKPGIHTLHEQAFNEYICLKTLNEMGIPVAQTSFKTFGSTPALVSARWDRRVVDRNGRSVVARIHQEDFCQATAHPTANKYQSEGGPSAQDIIQCMRANGLDETEIKLFYMALVINFLIAGTDAHAKNYALLEPVGEKPTFAPLYDIASMFAYQTQRKQRKLAMSIGGEYNYERIELKHWEKLTAPFGADDWEFCRSALKALSQTLPFAFIVTAQNCLQEISSFDPSPETRSNRGMLIRHIANGIIGQCRRVEAWFE</sequence>
<dbReference type="PANTHER" id="PTHR37419">
    <property type="entry name" value="SERINE/THREONINE-PROTEIN KINASE TOXIN HIPA"/>
    <property type="match status" value="1"/>
</dbReference>
<dbReference type="InterPro" id="IPR017508">
    <property type="entry name" value="HipA_N1"/>
</dbReference>
<proteinExistence type="inferred from homology"/>
<keyword evidence="2 7" id="KW-0808">Transferase</keyword>
<dbReference type="PANTHER" id="PTHR37419:SF1">
    <property type="entry name" value="SERINE_THREONINE-PROTEIN KINASE TOXIN HIPA"/>
    <property type="match status" value="1"/>
</dbReference>
<dbReference type="Proteomes" id="UP000429211">
    <property type="component" value="Unassembled WGS sequence"/>
</dbReference>
<dbReference type="EMBL" id="WDPD01000001">
    <property type="protein sequence ID" value="KAB7462557.1"/>
    <property type="molecule type" value="Genomic_DNA"/>
</dbReference>
<dbReference type="EC" id="2.7.11.1" evidence="7"/>
<reference evidence="6 8" key="1">
    <citation type="journal article" date="2019" name="Nat. Med.">
        <title>A library of human gut bacterial isolates paired with longitudinal multiomics data enables mechanistic microbiome research.</title>
        <authorList>
            <person name="Poyet M."/>
            <person name="Groussin M."/>
            <person name="Gibbons S.M."/>
            <person name="Avila-Pacheco J."/>
            <person name="Jiang X."/>
            <person name="Kearney S.M."/>
            <person name="Perrotta A.R."/>
            <person name="Berdy B."/>
            <person name="Zhao S."/>
            <person name="Lieberman T.D."/>
            <person name="Swanson P.K."/>
            <person name="Smith M."/>
            <person name="Roesemann S."/>
            <person name="Alexander J.E."/>
            <person name="Rich S.A."/>
            <person name="Livny J."/>
            <person name="Vlamakis H."/>
            <person name="Clish C."/>
            <person name="Bullock K."/>
            <person name="Deik A."/>
            <person name="Scott J."/>
            <person name="Pierce K.A."/>
            <person name="Xavier R.J."/>
            <person name="Alm E.J."/>
        </authorList>
    </citation>
    <scope>NUCLEOTIDE SEQUENCE [LARGE SCALE GENOMIC DNA]</scope>
    <source>
        <strain evidence="6 8">BIOML-A2</strain>
    </source>
</reference>
<dbReference type="NCBIfam" id="TIGR03071">
    <property type="entry name" value="couple_hipA"/>
    <property type="match status" value="1"/>
</dbReference>
<reference evidence="7" key="2">
    <citation type="submission" date="2019-11" db="EMBL/GenBank/DDBJ databases">
        <authorList>
            <person name="Feng L."/>
        </authorList>
    </citation>
    <scope>NUCLEOTIDE SEQUENCE</scope>
    <source>
        <strain evidence="7">BdentiumLFYP24</strain>
    </source>
</reference>
<dbReference type="InterPro" id="IPR012893">
    <property type="entry name" value="HipA-like_C"/>
</dbReference>
<evidence type="ECO:0000256" key="2">
    <source>
        <dbReference type="ARBA" id="ARBA00022679"/>
    </source>
</evidence>
<gene>
    <name evidence="7" type="primary">hipA</name>
    <name evidence="7" type="ORF">BDLFYP24_00587</name>
    <name evidence="6" type="ORF">GBB04_01945</name>
</gene>
<accession>A0A6N2UUS3</accession>
<evidence type="ECO:0000313" key="8">
    <source>
        <dbReference type="Proteomes" id="UP000429211"/>
    </source>
</evidence>
<dbReference type="EMBL" id="CACRSP010000015">
    <property type="protein sequence ID" value="VYT21508.1"/>
    <property type="molecule type" value="Genomic_DNA"/>
</dbReference>
<protein>
    <submittedName>
        <fullName evidence="7">Serine/threonine-protein kinase HipA</fullName>
        <ecNumber evidence="7">2.7.11.1</ecNumber>
    </submittedName>
    <submittedName>
        <fullName evidence="6">Type II toxin-antitoxin system HipA family toxin</fullName>
    </submittedName>
</protein>
<feature type="domain" description="HipA N-terminal subdomain 1" evidence="5">
    <location>
        <begin position="6"/>
        <end position="99"/>
    </location>
</feature>
<evidence type="ECO:0000259" key="4">
    <source>
        <dbReference type="Pfam" id="PF07804"/>
    </source>
</evidence>
<dbReference type="CDD" id="cd17808">
    <property type="entry name" value="HipA_Ec_like"/>
    <property type="match status" value="1"/>
</dbReference>
<dbReference type="RefSeq" id="WP_034520470.1">
    <property type="nucleotide sequence ID" value="NZ_CACRSP010000015.1"/>
</dbReference>
<name>A0A6N2UUS3_9BIFI</name>
<evidence type="ECO:0000313" key="6">
    <source>
        <dbReference type="EMBL" id="KAB7462557.1"/>
    </source>
</evidence>
<evidence type="ECO:0000256" key="1">
    <source>
        <dbReference type="ARBA" id="ARBA00010164"/>
    </source>
</evidence>
<evidence type="ECO:0000256" key="3">
    <source>
        <dbReference type="ARBA" id="ARBA00022777"/>
    </source>
</evidence>